<keyword evidence="2 6" id="KW-1015">Disulfide bond</keyword>
<dbReference type="HOGENOM" id="CLU_090389_14_1_1"/>
<dbReference type="SUPFAM" id="SSF52833">
    <property type="entry name" value="Thioredoxin-like"/>
    <property type="match status" value="1"/>
</dbReference>
<dbReference type="Ensembl" id="ENSCINT00000033993.1">
    <property type="protein sequence ID" value="ENSCINP00000034464.1"/>
    <property type="gene ID" value="ENSCING00000020334.1"/>
</dbReference>
<dbReference type="PROSITE" id="PS51352">
    <property type="entry name" value="THIOREDOXIN_2"/>
    <property type="match status" value="1"/>
</dbReference>
<feature type="active site" description="Nucleophile" evidence="5">
    <location>
        <position position="36"/>
    </location>
</feature>
<accession>H2XXT0</accession>
<dbReference type="GeneID" id="100181030"/>
<dbReference type="Pfam" id="PF00085">
    <property type="entry name" value="Thioredoxin"/>
    <property type="match status" value="1"/>
</dbReference>
<dbReference type="KEGG" id="cin:100181030"/>
<keyword evidence="9" id="KW-1185">Reference proteome</keyword>
<evidence type="ECO:0000256" key="2">
    <source>
        <dbReference type="ARBA" id="ARBA00023157"/>
    </source>
</evidence>
<dbReference type="PROSITE" id="PS00194">
    <property type="entry name" value="THIOREDOXIN_1"/>
    <property type="match status" value="1"/>
</dbReference>
<gene>
    <name evidence="8" type="primary">LOC100181030</name>
</gene>
<evidence type="ECO:0000256" key="4">
    <source>
        <dbReference type="PIRNR" id="PIRNR000077"/>
    </source>
</evidence>
<dbReference type="InterPro" id="IPR017937">
    <property type="entry name" value="Thioredoxin_CS"/>
</dbReference>
<evidence type="ECO:0000256" key="1">
    <source>
        <dbReference type="ARBA" id="ARBA00022799"/>
    </source>
</evidence>
<dbReference type="PRINTS" id="PR00421">
    <property type="entry name" value="THIOREDOXIN"/>
</dbReference>
<evidence type="ECO:0000313" key="9">
    <source>
        <dbReference type="Proteomes" id="UP000008144"/>
    </source>
</evidence>
<evidence type="ECO:0000259" key="7">
    <source>
        <dbReference type="PROSITE" id="PS51352"/>
    </source>
</evidence>
<reference evidence="8" key="2">
    <citation type="submission" date="2025-08" db="UniProtKB">
        <authorList>
            <consortium name="Ensembl"/>
        </authorList>
    </citation>
    <scope>IDENTIFICATION</scope>
</reference>
<name>H2XXT0_CIOIN</name>
<dbReference type="RefSeq" id="XP_009861478.1">
    <property type="nucleotide sequence ID" value="XM_009863176.1"/>
</dbReference>
<reference evidence="9" key="1">
    <citation type="journal article" date="2002" name="Science">
        <title>The draft genome of Ciona intestinalis: insights into chordate and vertebrate origins.</title>
        <authorList>
            <person name="Dehal P."/>
            <person name="Satou Y."/>
            <person name="Campbell R.K."/>
            <person name="Chapman J."/>
            <person name="Degnan B."/>
            <person name="De Tomaso A."/>
            <person name="Davidson B."/>
            <person name="Di Gregorio A."/>
            <person name="Gelpke M."/>
            <person name="Goodstein D.M."/>
            <person name="Harafuji N."/>
            <person name="Hastings K.E."/>
            <person name="Ho I."/>
            <person name="Hotta K."/>
            <person name="Huang W."/>
            <person name="Kawashima T."/>
            <person name="Lemaire P."/>
            <person name="Martinez D."/>
            <person name="Meinertzhagen I.A."/>
            <person name="Necula S."/>
            <person name="Nonaka M."/>
            <person name="Putnam N."/>
            <person name="Rash S."/>
            <person name="Saiga H."/>
            <person name="Satake M."/>
            <person name="Terry A."/>
            <person name="Yamada L."/>
            <person name="Wang H.G."/>
            <person name="Awazu S."/>
            <person name="Azumi K."/>
            <person name="Boore J."/>
            <person name="Branno M."/>
            <person name="Chin-Bow S."/>
            <person name="DeSantis R."/>
            <person name="Doyle S."/>
            <person name="Francino P."/>
            <person name="Keys D.N."/>
            <person name="Haga S."/>
            <person name="Hayashi H."/>
            <person name="Hino K."/>
            <person name="Imai K.S."/>
            <person name="Inaba K."/>
            <person name="Kano S."/>
            <person name="Kobayashi K."/>
            <person name="Kobayashi M."/>
            <person name="Lee B.I."/>
            <person name="Makabe K.W."/>
            <person name="Manohar C."/>
            <person name="Matassi G."/>
            <person name="Medina M."/>
            <person name="Mochizuki Y."/>
            <person name="Mount S."/>
            <person name="Morishita T."/>
            <person name="Miura S."/>
            <person name="Nakayama A."/>
            <person name="Nishizaka S."/>
            <person name="Nomoto H."/>
            <person name="Ohta F."/>
            <person name="Oishi K."/>
            <person name="Rigoutsos I."/>
            <person name="Sano M."/>
            <person name="Sasaki A."/>
            <person name="Sasakura Y."/>
            <person name="Shoguchi E."/>
            <person name="Shin-i T."/>
            <person name="Spagnuolo A."/>
            <person name="Stainier D."/>
            <person name="Suzuki M.M."/>
            <person name="Tassy O."/>
            <person name="Takatori N."/>
            <person name="Tokuoka M."/>
            <person name="Yagi K."/>
            <person name="Yoshizaki F."/>
            <person name="Wada S."/>
            <person name="Zhang C."/>
            <person name="Hyatt P.D."/>
            <person name="Larimer F."/>
            <person name="Detter C."/>
            <person name="Doggett N."/>
            <person name="Glavina T."/>
            <person name="Hawkins T."/>
            <person name="Richardson P."/>
            <person name="Lucas S."/>
            <person name="Kohara Y."/>
            <person name="Levine M."/>
            <person name="Satoh N."/>
            <person name="Rokhsar D.S."/>
        </authorList>
    </citation>
    <scope>NUCLEOTIDE SEQUENCE [LARGE SCALE GENOMIC DNA]</scope>
</reference>
<dbReference type="OMA" id="WCIPSVF"/>
<feature type="active site" description="Nucleophile" evidence="5">
    <location>
        <position position="33"/>
    </location>
</feature>
<dbReference type="Proteomes" id="UP000008144">
    <property type="component" value="Unassembled WGS sequence"/>
</dbReference>
<dbReference type="NCBIfam" id="TIGR01068">
    <property type="entry name" value="thioredoxin"/>
    <property type="match status" value="1"/>
</dbReference>
<dbReference type="GeneTree" id="ENSGT00940000163988"/>
<dbReference type="GO" id="GO:0015035">
    <property type="term" value="F:protein-disulfide reductase activity"/>
    <property type="evidence" value="ECO:0007669"/>
    <property type="project" value="InterPro"/>
</dbReference>
<dbReference type="InParanoid" id="H2XXT0"/>
<proteinExistence type="inferred from homology"/>
<evidence type="ECO:0000313" key="8">
    <source>
        <dbReference type="Ensembl" id="ENSCINP00000034464.1"/>
    </source>
</evidence>
<feature type="site" description="Deprotonates C-terminal active site Cys" evidence="5">
    <location>
        <position position="27"/>
    </location>
</feature>
<dbReference type="PIRSF" id="PIRSF000077">
    <property type="entry name" value="Thioredoxin"/>
    <property type="match status" value="1"/>
</dbReference>
<feature type="site" description="Contributes to redox potential value" evidence="5">
    <location>
        <position position="35"/>
    </location>
</feature>
<evidence type="ECO:0000256" key="6">
    <source>
        <dbReference type="PIRSR" id="PIRSR000077-4"/>
    </source>
</evidence>
<protein>
    <recommendedName>
        <fullName evidence="4">Thioredoxin</fullName>
    </recommendedName>
</protein>
<accession>A0A1W3JHX2</accession>
<dbReference type="InterPro" id="IPR036249">
    <property type="entry name" value="Thioredoxin-like_sf"/>
</dbReference>
<dbReference type="STRING" id="7719.ENSCINP00000034464"/>
<keyword evidence="3 6" id="KW-0676">Redox-active center</keyword>
<evidence type="ECO:0000256" key="3">
    <source>
        <dbReference type="ARBA" id="ARBA00023284"/>
    </source>
</evidence>
<organism evidence="8 9">
    <name type="scientific">Ciona intestinalis</name>
    <name type="common">Transparent sea squirt</name>
    <name type="synonym">Ascidia intestinalis</name>
    <dbReference type="NCBI Taxonomy" id="7719"/>
    <lineage>
        <taxon>Eukaryota</taxon>
        <taxon>Metazoa</taxon>
        <taxon>Chordata</taxon>
        <taxon>Tunicata</taxon>
        <taxon>Ascidiacea</taxon>
        <taxon>Phlebobranchia</taxon>
        <taxon>Cionidae</taxon>
        <taxon>Ciona</taxon>
    </lineage>
</organism>
<reference evidence="8" key="3">
    <citation type="submission" date="2025-09" db="UniProtKB">
        <authorList>
            <consortium name="Ensembl"/>
        </authorList>
    </citation>
    <scope>IDENTIFICATION</scope>
</reference>
<comment type="similarity">
    <text evidence="4">Belongs to the thioredoxin family.</text>
</comment>
<dbReference type="PANTHER" id="PTHR46115">
    <property type="entry name" value="THIOREDOXIN-LIKE PROTEIN 1"/>
    <property type="match status" value="1"/>
</dbReference>
<dbReference type="FunFam" id="3.40.30.10:FF:000245">
    <property type="entry name" value="Thioredoxin"/>
    <property type="match status" value="1"/>
</dbReference>
<dbReference type="InterPro" id="IPR005746">
    <property type="entry name" value="Thioredoxin"/>
</dbReference>
<feature type="domain" description="Thioredoxin" evidence="7">
    <location>
        <begin position="1"/>
        <end position="106"/>
    </location>
</feature>
<dbReference type="CDD" id="cd02947">
    <property type="entry name" value="TRX_family"/>
    <property type="match status" value="1"/>
</dbReference>
<dbReference type="Gene3D" id="3.40.30.10">
    <property type="entry name" value="Glutaredoxin"/>
    <property type="match status" value="1"/>
</dbReference>
<evidence type="ECO:0000256" key="5">
    <source>
        <dbReference type="PIRSR" id="PIRSR000077-1"/>
    </source>
</evidence>
<dbReference type="AlphaFoldDB" id="H2XXT0"/>
<feature type="disulfide bond" description="Redox-active" evidence="6">
    <location>
        <begin position="33"/>
        <end position="36"/>
    </location>
</feature>
<dbReference type="OrthoDB" id="205255at2759"/>
<dbReference type="FunCoup" id="H2XXT0">
    <property type="interactions" value="132"/>
</dbReference>
<keyword evidence="1" id="KW-0702">S-nitrosylation</keyword>
<sequence length="106" mass="11677">MGVVTITTKQDFDDKLVAAGDKLVVVDFTAGWCGPCRIIAPKFQSIAEENPDVDFLKVDVDANQDLADEYKVQGVPTFIFIRNGKKLESFSGANEAKLKENVLKLK</sequence>
<dbReference type="InterPro" id="IPR013766">
    <property type="entry name" value="Thioredoxin_domain"/>
</dbReference>
<feature type="site" description="Contributes to redox potential value" evidence="5">
    <location>
        <position position="34"/>
    </location>
</feature>